<feature type="region of interest" description="Disordered" evidence="1">
    <location>
        <begin position="125"/>
        <end position="157"/>
    </location>
</feature>
<organism evidence="3 4">
    <name type="scientific">Phytophthora megakarya</name>
    <dbReference type="NCBI Taxonomy" id="4795"/>
    <lineage>
        <taxon>Eukaryota</taxon>
        <taxon>Sar</taxon>
        <taxon>Stramenopiles</taxon>
        <taxon>Oomycota</taxon>
        <taxon>Peronosporomycetes</taxon>
        <taxon>Peronosporales</taxon>
        <taxon>Peronosporaceae</taxon>
        <taxon>Phytophthora</taxon>
    </lineage>
</organism>
<sequence length="181" mass="20872">MDNSPTDAMGIAIYLVRTKDPNGFTGTDRADTKKKESHTARLEWWGEQRDIYPTLFRLTRRVFTMPTSSAPTERNWCDHGLIHTNVRNRFALDTVRKLAFQYVNRDVPIDLPATIYDETLFQPRSTNEAEDKETTGICYEKGWSSDDDGDSGDPLDIENSDTLQGFNNLFDHSFEYVNLHR</sequence>
<dbReference type="Pfam" id="PF05699">
    <property type="entry name" value="Dimer_Tnp_hAT"/>
    <property type="match status" value="1"/>
</dbReference>
<gene>
    <name evidence="3" type="ORF">PHMEG_0009066</name>
</gene>
<dbReference type="OrthoDB" id="5103at2759"/>
<evidence type="ECO:0000256" key="1">
    <source>
        <dbReference type="SAM" id="MobiDB-lite"/>
    </source>
</evidence>
<dbReference type="InterPro" id="IPR012337">
    <property type="entry name" value="RNaseH-like_sf"/>
</dbReference>
<feature type="compositionally biased region" description="Acidic residues" evidence="1">
    <location>
        <begin position="145"/>
        <end position="157"/>
    </location>
</feature>
<dbReference type="GO" id="GO:0046983">
    <property type="term" value="F:protein dimerization activity"/>
    <property type="evidence" value="ECO:0007669"/>
    <property type="project" value="InterPro"/>
</dbReference>
<dbReference type="Proteomes" id="UP000198211">
    <property type="component" value="Unassembled WGS sequence"/>
</dbReference>
<comment type="caution">
    <text evidence="3">The sequence shown here is derived from an EMBL/GenBank/DDBJ whole genome shotgun (WGS) entry which is preliminary data.</text>
</comment>
<dbReference type="InterPro" id="IPR008906">
    <property type="entry name" value="HATC_C_dom"/>
</dbReference>
<dbReference type="EMBL" id="NBNE01000823">
    <property type="protein sequence ID" value="OWZ17049.1"/>
    <property type="molecule type" value="Genomic_DNA"/>
</dbReference>
<name>A0A225WIV4_9STRA</name>
<evidence type="ECO:0000313" key="4">
    <source>
        <dbReference type="Proteomes" id="UP000198211"/>
    </source>
</evidence>
<evidence type="ECO:0000313" key="3">
    <source>
        <dbReference type="EMBL" id="OWZ17049.1"/>
    </source>
</evidence>
<accession>A0A225WIV4</accession>
<dbReference type="SUPFAM" id="SSF53098">
    <property type="entry name" value="Ribonuclease H-like"/>
    <property type="match status" value="1"/>
</dbReference>
<proteinExistence type="predicted"/>
<keyword evidence="4" id="KW-1185">Reference proteome</keyword>
<dbReference type="AlphaFoldDB" id="A0A225WIV4"/>
<reference evidence="4" key="1">
    <citation type="submission" date="2017-03" db="EMBL/GenBank/DDBJ databases">
        <title>Phytopthora megakarya and P. palmivora, two closely related causual agents of cacao black pod achieved similar genome size and gene model numbers by different mechanisms.</title>
        <authorList>
            <person name="Ali S."/>
            <person name="Shao J."/>
            <person name="Larry D.J."/>
            <person name="Kronmiller B."/>
            <person name="Shen D."/>
            <person name="Strem M.D."/>
            <person name="Melnick R.L."/>
            <person name="Guiltinan M.J."/>
            <person name="Tyler B.M."/>
            <person name="Meinhardt L.W."/>
            <person name="Bailey B.A."/>
        </authorList>
    </citation>
    <scope>NUCLEOTIDE SEQUENCE [LARGE SCALE GENOMIC DNA]</scope>
    <source>
        <strain evidence="4">zdho120</strain>
    </source>
</reference>
<feature type="domain" description="HAT C-terminal dimerisation" evidence="2">
    <location>
        <begin position="40"/>
        <end position="100"/>
    </location>
</feature>
<protein>
    <recommendedName>
        <fullName evidence="2">HAT C-terminal dimerisation domain-containing protein</fullName>
    </recommendedName>
</protein>
<evidence type="ECO:0000259" key="2">
    <source>
        <dbReference type="Pfam" id="PF05699"/>
    </source>
</evidence>